<organism evidence="3 4">
    <name type="scientific">Mariniphaga sediminis</name>
    <dbReference type="NCBI Taxonomy" id="1628158"/>
    <lineage>
        <taxon>Bacteria</taxon>
        <taxon>Pseudomonadati</taxon>
        <taxon>Bacteroidota</taxon>
        <taxon>Bacteroidia</taxon>
        <taxon>Marinilabiliales</taxon>
        <taxon>Prolixibacteraceae</taxon>
        <taxon>Mariniphaga</taxon>
    </lineage>
</organism>
<dbReference type="PANTHER" id="PTHR46268:SF6">
    <property type="entry name" value="UNIVERSAL STRESS PROTEIN UP12"/>
    <property type="match status" value="1"/>
</dbReference>
<comment type="similarity">
    <text evidence="1">Belongs to the universal stress protein A family.</text>
</comment>
<gene>
    <name evidence="3" type="ORF">D1164_21280</name>
</gene>
<dbReference type="RefSeq" id="WP_119351925.1">
    <property type="nucleotide sequence ID" value="NZ_JBFHKJ010000279.1"/>
</dbReference>
<dbReference type="AlphaFoldDB" id="A0A399CTS3"/>
<evidence type="ECO:0000313" key="3">
    <source>
        <dbReference type="EMBL" id="RIH63139.1"/>
    </source>
</evidence>
<sequence>MRYRSNNILALLTPNKEEQPFLEQILFFRQSLNMRVFFYHIIEKPSFLKKLFQSKQSKNVKNEELKALHDFVEKRTPREDLQHMSYRVKTGSPLSVLIGQSKNGGYEFLMVKKGKPGSTLNRDETDKLISRAFCPALVISKNFPVKKIKKIVIPIDISQSTKKKLLWATYFAKKFGAKINIVSALSVNIDTKRSLVWRDAEKLKQMLIQRGISCNVDIIKTNGKEKHAVILDYIEKEKPDMVIIRTHQDSSLTGAQVGKFVSEVVNGCSMPVFTVNRFNHPMPVDFEL</sequence>
<proteinExistence type="inferred from homology"/>
<accession>A0A399CTS3</accession>
<feature type="domain" description="UspA" evidence="2">
    <location>
        <begin position="148"/>
        <end position="275"/>
    </location>
</feature>
<keyword evidence="4" id="KW-1185">Reference proteome</keyword>
<dbReference type="InterPro" id="IPR006016">
    <property type="entry name" value="UspA"/>
</dbReference>
<evidence type="ECO:0000259" key="2">
    <source>
        <dbReference type="Pfam" id="PF00582"/>
    </source>
</evidence>
<evidence type="ECO:0000313" key="4">
    <source>
        <dbReference type="Proteomes" id="UP000266441"/>
    </source>
</evidence>
<dbReference type="Gene3D" id="3.40.50.12370">
    <property type="match status" value="1"/>
</dbReference>
<dbReference type="Proteomes" id="UP000266441">
    <property type="component" value="Unassembled WGS sequence"/>
</dbReference>
<dbReference type="SUPFAM" id="SSF52402">
    <property type="entry name" value="Adenine nucleotide alpha hydrolases-like"/>
    <property type="match status" value="2"/>
</dbReference>
<protein>
    <submittedName>
        <fullName evidence="3">Universal stress protein</fullName>
    </submittedName>
</protein>
<dbReference type="PANTHER" id="PTHR46268">
    <property type="entry name" value="STRESS RESPONSE PROTEIN NHAX"/>
    <property type="match status" value="1"/>
</dbReference>
<dbReference type="Pfam" id="PF00582">
    <property type="entry name" value="Usp"/>
    <property type="match status" value="1"/>
</dbReference>
<evidence type="ECO:0000256" key="1">
    <source>
        <dbReference type="ARBA" id="ARBA00008791"/>
    </source>
</evidence>
<name>A0A399CTS3_9BACT</name>
<dbReference type="CDD" id="cd00293">
    <property type="entry name" value="USP-like"/>
    <property type="match status" value="1"/>
</dbReference>
<dbReference type="EMBL" id="QWET01000025">
    <property type="protein sequence ID" value="RIH63139.1"/>
    <property type="molecule type" value="Genomic_DNA"/>
</dbReference>
<dbReference type="OrthoDB" id="1117296at2"/>
<comment type="caution">
    <text evidence="3">The sequence shown here is derived from an EMBL/GenBank/DDBJ whole genome shotgun (WGS) entry which is preliminary data.</text>
</comment>
<reference evidence="3 4" key="1">
    <citation type="journal article" date="2015" name="Int. J. Syst. Evol. Microbiol.">
        <title>Mariniphaga sediminis sp. nov., isolated from coastal sediment.</title>
        <authorList>
            <person name="Wang F.Q."/>
            <person name="Shen Q.Y."/>
            <person name="Chen G.J."/>
            <person name="Du Z.J."/>
        </authorList>
    </citation>
    <scope>NUCLEOTIDE SEQUENCE [LARGE SCALE GENOMIC DNA]</scope>
    <source>
        <strain evidence="3 4">SY21</strain>
    </source>
</reference>